<dbReference type="STRING" id="1196031.A361_10280"/>
<dbReference type="Pfam" id="PF03601">
    <property type="entry name" value="Cons_hypoth698"/>
    <property type="match status" value="1"/>
</dbReference>
<dbReference type="Proteomes" id="UP000077856">
    <property type="component" value="Chromosome"/>
</dbReference>
<evidence type="ECO:0000256" key="7">
    <source>
        <dbReference type="SAM" id="Phobius"/>
    </source>
</evidence>
<evidence type="ECO:0000256" key="6">
    <source>
        <dbReference type="ARBA" id="ARBA00023136"/>
    </source>
</evidence>
<feature type="transmembrane region" description="Helical" evidence="7">
    <location>
        <begin position="55"/>
        <end position="74"/>
    </location>
</feature>
<dbReference type="AlphaFoldDB" id="A0A160M9X4"/>
<feature type="transmembrane region" description="Helical" evidence="7">
    <location>
        <begin position="174"/>
        <end position="195"/>
    </location>
</feature>
<keyword evidence="4 7" id="KW-0812">Transmembrane</keyword>
<feature type="transmembrane region" description="Helical" evidence="7">
    <location>
        <begin position="276"/>
        <end position="294"/>
    </location>
</feature>
<feature type="transmembrane region" description="Helical" evidence="7">
    <location>
        <begin position="236"/>
        <end position="256"/>
    </location>
</feature>
<accession>A0A160M9X4</accession>
<dbReference type="KEGG" id="bon:A361_10280"/>
<evidence type="ECO:0000256" key="5">
    <source>
        <dbReference type="ARBA" id="ARBA00022989"/>
    </source>
</evidence>
<dbReference type="PANTHER" id="PTHR30106">
    <property type="entry name" value="INNER MEMBRANE PROTEIN YEIH-RELATED"/>
    <property type="match status" value="1"/>
</dbReference>
<proteinExistence type="inferred from homology"/>
<evidence type="ECO:0000256" key="4">
    <source>
        <dbReference type="ARBA" id="ARBA00022692"/>
    </source>
</evidence>
<comment type="similarity">
    <text evidence="2">Belongs to the UPF0324 family.</text>
</comment>
<feature type="transmembrane region" description="Helical" evidence="7">
    <location>
        <begin position="146"/>
        <end position="167"/>
    </location>
</feature>
<feature type="transmembrane region" description="Helical" evidence="7">
    <location>
        <begin position="300"/>
        <end position="320"/>
    </location>
</feature>
<evidence type="ECO:0000256" key="1">
    <source>
        <dbReference type="ARBA" id="ARBA00004651"/>
    </source>
</evidence>
<keyword evidence="3" id="KW-1003">Cell membrane</keyword>
<gene>
    <name evidence="8" type="ORF">A361_10280</name>
</gene>
<protein>
    <recommendedName>
        <fullName evidence="10">Sulfate exporter family transporter</fullName>
    </recommendedName>
</protein>
<keyword evidence="5 7" id="KW-1133">Transmembrane helix</keyword>
<dbReference type="GO" id="GO:0005886">
    <property type="term" value="C:plasma membrane"/>
    <property type="evidence" value="ECO:0007669"/>
    <property type="project" value="UniProtKB-SubCell"/>
</dbReference>
<keyword evidence="6 7" id="KW-0472">Membrane</keyword>
<feature type="transmembrane region" description="Helical" evidence="7">
    <location>
        <begin position="109"/>
        <end position="134"/>
    </location>
</feature>
<evidence type="ECO:0000313" key="8">
    <source>
        <dbReference type="EMBL" id="AND39502.1"/>
    </source>
</evidence>
<dbReference type="RefSeq" id="WP_009330576.1">
    <property type="nucleotide sequence ID" value="NZ_CP015506.1"/>
</dbReference>
<evidence type="ECO:0000313" key="9">
    <source>
        <dbReference type="Proteomes" id="UP000077856"/>
    </source>
</evidence>
<evidence type="ECO:0008006" key="10">
    <source>
        <dbReference type="Google" id="ProtNLM"/>
    </source>
</evidence>
<dbReference type="EMBL" id="CP015506">
    <property type="protein sequence ID" value="AND39502.1"/>
    <property type="molecule type" value="Genomic_DNA"/>
</dbReference>
<dbReference type="eggNOG" id="COG2855">
    <property type="taxonomic scope" value="Bacteria"/>
</dbReference>
<feature type="transmembrane region" description="Helical" evidence="7">
    <location>
        <begin position="332"/>
        <end position="353"/>
    </location>
</feature>
<feature type="transmembrane region" description="Helical" evidence="7">
    <location>
        <begin position="31"/>
        <end position="49"/>
    </location>
</feature>
<name>A0A160M9X4_9BACI</name>
<sequence>MSNAGATKLHKAKTVPLHTRKKIKTLKLQKGWLKGVLLTLILAVLAGSIAKLPVFSVMGIMIVSILLGMSWKGIMDVPADASAGITFSSKTLLRAGIILMGLRLNVEQIFAAGFSLIIVDILVIAFTLVLMMYIGKLLSIDRHLSALIAVGTAICGAAAIVAVAPLIRAKNEFTAISVAFIAIVGTIVTIIYTFLFPVLGLSPYDYGVLTGATLHELAHVIAASAPGGDVSSDTAILVKLGRVALLIPAAIILGVIFNKNSLKKQKTRFRDLPVPWFIFGFLIMCLVNTAGILSDRMTQMLIALSIFLLSMAMAGLGLGVNYTEFKKLNSKVIFTGTFGAAALAALGFLIVYFI</sequence>
<evidence type="ECO:0000256" key="2">
    <source>
        <dbReference type="ARBA" id="ARBA00007977"/>
    </source>
</evidence>
<dbReference type="InterPro" id="IPR018383">
    <property type="entry name" value="UPF0324_pro"/>
</dbReference>
<comment type="subcellular location">
    <subcellularLocation>
        <location evidence="1">Cell membrane</location>
        <topology evidence="1">Multi-pass membrane protein</topology>
    </subcellularLocation>
</comment>
<organism evidence="8 9">
    <name type="scientific">Cytobacillus oceanisediminis 2691</name>
    <dbReference type="NCBI Taxonomy" id="1196031"/>
    <lineage>
        <taxon>Bacteria</taxon>
        <taxon>Bacillati</taxon>
        <taxon>Bacillota</taxon>
        <taxon>Bacilli</taxon>
        <taxon>Bacillales</taxon>
        <taxon>Bacillaceae</taxon>
        <taxon>Cytobacillus</taxon>
    </lineage>
</organism>
<evidence type="ECO:0000256" key="3">
    <source>
        <dbReference type="ARBA" id="ARBA00022475"/>
    </source>
</evidence>
<reference evidence="8 9" key="1">
    <citation type="submission" date="2016-04" db="EMBL/GenBank/DDBJ databases">
        <title>Complete genome sequence of Bacillus oceanisediminis strain 2691.</title>
        <authorList>
            <person name="Jeong H."/>
            <person name="Kim H.J."/>
            <person name="Lee D.-W."/>
        </authorList>
    </citation>
    <scope>NUCLEOTIDE SEQUENCE [LARGE SCALE GENOMIC DNA]</scope>
    <source>
        <strain evidence="8 9">2691</strain>
    </source>
</reference>
<dbReference type="PANTHER" id="PTHR30106:SF2">
    <property type="entry name" value="UPF0324 INNER MEMBRANE PROTEIN YEIH"/>
    <property type="match status" value="1"/>
</dbReference>